<accession>A0AAU7KFP2</accession>
<dbReference type="EMBL" id="CP098827">
    <property type="protein sequence ID" value="XBO70414.1"/>
    <property type="molecule type" value="Genomic_DNA"/>
</dbReference>
<dbReference type="RefSeq" id="WP_348827076.1">
    <property type="nucleotide sequence ID" value="NZ_CP098827.1"/>
</dbReference>
<dbReference type="AlphaFoldDB" id="A0AAU7KFP2"/>
<organism evidence="1">
    <name type="scientific">Halomonas sp. RT37</name>
    <dbReference type="NCBI Taxonomy" id="2950872"/>
    <lineage>
        <taxon>Bacteria</taxon>
        <taxon>Pseudomonadati</taxon>
        <taxon>Pseudomonadota</taxon>
        <taxon>Gammaproteobacteria</taxon>
        <taxon>Oceanospirillales</taxon>
        <taxon>Halomonadaceae</taxon>
        <taxon>Halomonas</taxon>
    </lineage>
</organism>
<protein>
    <submittedName>
        <fullName evidence="1">Uncharacterized protein</fullName>
    </submittedName>
</protein>
<reference evidence="1" key="1">
    <citation type="submission" date="2022-06" db="EMBL/GenBank/DDBJ databases">
        <title>A novel DMS-producing enzyme.</title>
        <authorList>
            <person name="Zhang Y."/>
        </authorList>
    </citation>
    <scope>NUCLEOTIDE SEQUENCE</scope>
    <source>
        <strain evidence="1">RT37</strain>
    </source>
</reference>
<gene>
    <name evidence="1" type="ORF">NFG58_17665</name>
</gene>
<name>A0AAU7KFP2_9GAMM</name>
<sequence>MTDHANPTRPRPDGSESALVGAVLGSDCVHADAVSFYWPSFSWYWFDTGALVREA</sequence>
<proteinExistence type="predicted"/>
<evidence type="ECO:0000313" key="1">
    <source>
        <dbReference type="EMBL" id="XBO70414.1"/>
    </source>
</evidence>